<dbReference type="Gramene" id="OGLUM02G03690.1">
    <property type="protein sequence ID" value="OGLUM02G03690.1"/>
    <property type="gene ID" value="OGLUM02G03690"/>
</dbReference>
<proteinExistence type="predicted"/>
<evidence type="ECO:0000313" key="3">
    <source>
        <dbReference type="Proteomes" id="UP000026961"/>
    </source>
</evidence>
<dbReference type="EnsemblPlants" id="OGLUM02G03690.1">
    <property type="protein sequence ID" value="OGLUM02G03690.1"/>
    <property type="gene ID" value="OGLUM02G03690"/>
</dbReference>
<feature type="chain" id="PRO_5002351407" evidence="1">
    <location>
        <begin position="23"/>
        <end position="113"/>
    </location>
</feature>
<accession>A0A0D9YMB6</accession>
<reference evidence="2" key="2">
    <citation type="submission" date="2018-05" db="EMBL/GenBank/DDBJ databases">
        <title>OgluRS3 (Oryza glumaepatula Reference Sequence Version 3).</title>
        <authorList>
            <person name="Zhang J."/>
            <person name="Kudrna D."/>
            <person name="Lee S."/>
            <person name="Talag J."/>
            <person name="Welchert J."/>
            <person name="Wing R.A."/>
        </authorList>
    </citation>
    <scope>NUCLEOTIDE SEQUENCE [LARGE SCALE GENOMIC DNA]</scope>
</reference>
<sequence length="113" mass="12314">MVFHYIWDTLMLTLGLFFCVQELEMVNIFPTVCWRVRSSTGSSPCSLGILAAVKGTELYGISCGRNGTQWYRFLALVDVSGYGVHLAGRPTLVIGGVPLHMGSVGNIMGFLLP</sequence>
<reference evidence="2" key="1">
    <citation type="submission" date="2015-04" db="UniProtKB">
        <authorList>
            <consortium name="EnsemblPlants"/>
        </authorList>
    </citation>
    <scope>IDENTIFICATION</scope>
</reference>
<evidence type="ECO:0000256" key="1">
    <source>
        <dbReference type="SAM" id="SignalP"/>
    </source>
</evidence>
<dbReference type="Proteomes" id="UP000026961">
    <property type="component" value="Chromosome 2"/>
</dbReference>
<protein>
    <submittedName>
        <fullName evidence="2">Uncharacterized protein</fullName>
    </submittedName>
</protein>
<name>A0A0D9YMB6_9ORYZ</name>
<dbReference type="HOGENOM" id="CLU_2137377_0_0_1"/>
<organism evidence="2">
    <name type="scientific">Oryza glumipatula</name>
    <dbReference type="NCBI Taxonomy" id="40148"/>
    <lineage>
        <taxon>Eukaryota</taxon>
        <taxon>Viridiplantae</taxon>
        <taxon>Streptophyta</taxon>
        <taxon>Embryophyta</taxon>
        <taxon>Tracheophyta</taxon>
        <taxon>Spermatophyta</taxon>
        <taxon>Magnoliopsida</taxon>
        <taxon>Liliopsida</taxon>
        <taxon>Poales</taxon>
        <taxon>Poaceae</taxon>
        <taxon>BOP clade</taxon>
        <taxon>Oryzoideae</taxon>
        <taxon>Oryzeae</taxon>
        <taxon>Oryzinae</taxon>
        <taxon>Oryza</taxon>
    </lineage>
</organism>
<evidence type="ECO:0000313" key="2">
    <source>
        <dbReference type="EnsemblPlants" id="OGLUM02G03690.1"/>
    </source>
</evidence>
<keyword evidence="1" id="KW-0732">Signal</keyword>
<dbReference type="AlphaFoldDB" id="A0A0D9YMB6"/>
<keyword evidence="3" id="KW-1185">Reference proteome</keyword>
<feature type="signal peptide" evidence="1">
    <location>
        <begin position="1"/>
        <end position="22"/>
    </location>
</feature>